<comment type="caution">
    <text evidence="8">The sequence shown here is derived from an EMBL/GenBank/DDBJ whole genome shotgun (WGS) entry which is preliminary data.</text>
</comment>
<reference evidence="8 9" key="1">
    <citation type="submission" date="2020-08" db="EMBL/GenBank/DDBJ databases">
        <title>Genomic Encyclopedia of Type Strains, Phase IV (KMG-IV): sequencing the most valuable type-strain genomes for metagenomic binning, comparative biology and taxonomic classification.</title>
        <authorList>
            <person name="Goeker M."/>
        </authorList>
    </citation>
    <scope>NUCLEOTIDE SEQUENCE [LARGE SCALE GENOMIC DNA]</scope>
    <source>
        <strain evidence="8 9">DSM 29854</strain>
    </source>
</reference>
<dbReference type="InterPro" id="IPR002937">
    <property type="entry name" value="Amino_oxidase"/>
</dbReference>
<dbReference type="Gene3D" id="3.50.50.60">
    <property type="entry name" value="FAD/NAD(P)-binding domain"/>
    <property type="match status" value="1"/>
</dbReference>
<dbReference type="GO" id="GO:0005737">
    <property type="term" value="C:cytoplasm"/>
    <property type="evidence" value="ECO:0007669"/>
    <property type="project" value="UniProtKB-SubCell"/>
</dbReference>
<evidence type="ECO:0000256" key="5">
    <source>
        <dbReference type="ARBA" id="ARBA00023133"/>
    </source>
</evidence>
<dbReference type="EC" id="1.3.3.15" evidence="6"/>
<dbReference type="AlphaFoldDB" id="A0A839GXX1"/>
<comment type="function">
    <text evidence="6">Involved in coproporphyrin-dependent heme b biosynthesis. Catalyzes the oxidation of coproporphyrinogen III to coproporphyrin III.</text>
</comment>
<evidence type="ECO:0000256" key="1">
    <source>
        <dbReference type="ARBA" id="ARBA00001974"/>
    </source>
</evidence>
<comment type="catalytic activity">
    <reaction evidence="6">
        <text>coproporphyrinogen III + 3 O2 = coproporphyrin III + 3 H2O2</text>
        <dbReference type="Rhea" id="RHEA:43436"/>
        <dbReference type="ChEBI" id="CHEBI:15379"/>
        <dbReference type="ChEBI" id="CHEBI:16240"/>
        <dbReference type="ChEBI" id="CHEBI:57309"/>
        <dbReference type="ChEBI" id="CHEBI:131725"/>
        <dbReference type="EC" id="1.3.3.15"/>
    </reaction>
</comment>
<evidence type="ECO:0000256" key="4">
    <source>
        <dbReference type="ARBA" id="ARBA00023002"/>
    </source>
</evidence>
<comment type="cofactor">
    <cofactor evidence="1 6">
        <name>FAD</name>
        <dbReference type="ChEBI" id="CHEBI:57692"/>
    </cofactor>
</comment>
<evidence type="ECO:0000313" key="8">
    <source>
        <dbReference type="EMBL" id="MBA9078551.1"/>
    </source>
</evidence>
<dbReference type="InterPro" id="IPR050464">
    <property type="entry name" value="Zeta_carotene_desat/Oxidored"/>
</dbReference>
<comment type="pathway">
    <text evidence="6">Porphyrin-containing compound metabolism; protoheme biosynthesis.</text>
</comment>
<dbReference type="Pfam" id="PF01593">
    <property type="entry name" value="Amino_oxidase"/>
    <property type="match status" value="1"/>
</dbReference>
<dbReference type="Gene3D" id="3.90.660.20">
    <property type="entry name" value="Protoporphyrinogen oxidase, mitochondrial, domain 2"/>
    <property type="match status" value="1"/>
</dbReference>
<protein>
    <recommendedName>
        <fullName evidence="6">Coproporphyrinogen III oxidase</fullName>
        <ecNumber evidence="6">1.3.3.15</ecNumber>
    </recommendedName>
</protein>
<dbReference type="SUPFAM" id="SSF51905">
    <property type="entry name" value="FAD/NAD(P)-binding domain"/>
    <property type="match status" value="1"/>
</dbReference>
<evidence type="ECO:0000259" key="7">
    <source>
        <dbReference type="Pfam" id="PF01593"/>
    </source>
</evidence>
<organism evidence="8 9">
    <name type="scientific">Rufibacter quisquiliarum</name>
    <dbReference type="NCBI Taxonomy" id="1549639"/>
    <lineage>
        <taxon>Bacteria</taxon>
        <taxon>Pseudomonadati</taxon>
        <taxon>Bacteroidota</taxon>
        <taxon>Cytophagia</taxon>
        <taxon>Cytophagales</taxon>
        <taxon>Hymenobacteraceae</taxon>
        <taxon>Rufibacter</taxon>
    </lineage>
</organism>
<dbReference type="GO" id="GO:0004729">
    <property type="term" value="F:oxygen-dependent protoporphyrinogen oxidase activity"/>
    <property type="evidence" value="ECO:0007669"/>
    <property type="project" value="UniProtKB-UniRule"/>
</dbReference>
<keyword evidence="6" id="KW-0963">Cytoplasm</keyword>
<keyword evidence="2 6" id="KW-0285">Flavoprotein</keyword>
<dbReference type="SUPFAM" id="SSF54373">
    <property type="entry name" value="FAD-linked reductases, C-terminal domain"/>
    <property type="match status" value="1"/>
</dbReference>
<proteinExistence type="inferred from homology"/>
<evidence type="ECO:0000256" key="3">
    <source>
        <dbReference type="ARBA" id="ARBA00022827"/>
    </source>
</evidence>
<dbReference type="PANTHER" id="PTHR42923">
    <property type="entry name" value="PROTOPORPHYRINOGEN OXIDASE"/>
    <property type="match status" value="1"/>
</dbReference>
<keyword evidence="3 6" id="KW-0274">FAD</keyword>
<dbReference type="PANTHER" id="PTHR42923:SF3">
    <property type="entry name" value="PROTOPORPHYRINOGEN OXIDASE"/>
    <property type="match status" value="1"/>
</dbReference>
<dbReference type="InterPro" id="IPR036188">
    <property type="entry name" value="FAD/NAD-bd_sf"/>
</dbReference>
<accession>A0A839GXX1</accession>
<keyword evidence="5 6" id="KW-0350">Heme biosynthesis</keyword>
<dbReference type="NCBIfam" id="TIGR00562">
    <property type="entry name" value="proto_IX_ox"/>
    <property type="match status" value="1"/>
</dbReference>
<evidence type="ECO:0000256" key="2">
    <source>
        <dbReference type="ARBA" id="ARBA00022630"/>
    </source>
</evidence>
<dbReference type="EMBL" id="JACJIQ010000014">
    <property type="protein sequence ID" value="MBA9078551.1"/>
    <property type="molecule type" value="Genomic_DNA"/>
</dbReference>
<evidence type="ECO:0000256" key="6">
    <source>
        <dbReference type="RuleBase" id="RU364052"/>
    </source>
</evidence>
<dbReference type="RefSeq" id="WP_182513731.1">
    <property type="nucleotide sequence ID" value="NZ_JACJIQ010000014.1"/>
</dbReference>
<evidence type="ECO:0000313" key="9">
    <source>
        <dbReference type="Proteomes" id="UP000563094"/>
    </source>
</evidence>
<gene>
    <name evidence="8" type="ORF">FHS90_003281</name>
</gene>
<keyword evidence="4 6" id="KW-0560">Oxidoreductase</keyword>
<sequence length="439" mass="48495">MKVAIIGAGISGLALAYYLQKLGIRYDLFESSSEVGGMVKSRAQSGYQLELGPHALQMNGELQDLLQELKLDSQIIWPAQAARQRFILRNGKFHSIPTSPLKLLLNSFFSWHTKLQISQEVQKPRQEIPGETVGHFFLRRFGQEVVDYLVQPLVAGVYGGDPDTLLLEKTFPAMKELERAHGSVLKGLVKQHKGEPSQIFTLAPGLQALPNAIASKLVSLHLDHEVEMIHKNRGKFFLSIRHDQEGLSDEEYDLVVLALPAHAAAELLEYTAPGLSAALQNVNYAPLTVVHTAYRKQNVGFTLNGLGALHPGKENPVSTGSIWSSSVFPAVCPEGEVLFSSFVHSGPASAAQVPQKVHRELQQNYSISGSPLFQHCHVWPKALPQPDQFILDVHRLAEVLEEEHLFACANWVAGPAVRDCIAFAKSIAQKIYSRRPSFQ</sequence>
<dbReference type="Gene3D" id="1.10.3110.10">
    <property type="entry name" value="protoporphyrinogen ix oxidase, domain 3"/>
    <property type="match status" value="1"/>
</dbReference>
<comment type="similarity">
    <text evidence="6">Belongs to the protoporphyrinogen/coproporphyrinogen oxidase family. Coproporphyrinogen III oxidase subfamily.</text>
</comment>
<name>A0A839GXX1_9BACT</name>
<dbReference type="GO" id="GO:0006783">
    <property type="term" value="P:heme biosynthetic process"/>
    <property type="evidence" value="ECO:0007669"/>
    <property type="project" value="UniProtKB-UniRule"/>
</dbReference>
<dbReference type="UniPathway" id="UPA00252"/>
<feature type="domain" description="Amine oxidase" evidence="7">
    <location>
        <begin position="10"/>
        <end position="413"/>
    </location>
</feature>
<comment type="subcellular location">
    <subcellularLocation>
        <location evidence="6">Cytoplasm</location>
    </subcellularLocation>
</comment>
<dbReference type="Proteomes" id="UP000563094">
    <property type="component" value="Unassembled WGS sequence"/>
</dbReference>
<dbReference type="PRINTS" id="PR00419">
    <property type="entry name" value="ADXRDTASE"/>
</dbReference>
<dbReference type="InterPro" id="IPR004572">
    <property type="entry name" value="Protoporphyrinogen_oxidase"/>
</dbReference>
<keyword evidence="9" id="KW-1185">Reference proteome</keyword>